<sequence>MNNQDNNENLVASTSTSSSLNPRTPVHQLKKVTSNLIPRSSRLPLAAKDKNRSQRGYNVKQKHLKCQITGNTQNASKKPPSKNFCHNIPESKLKKYGSVLGIPYQNLTKTKSLVLKDASDGVESEDDDVNPLAVKLKSRLISNVDQENEEVESSGLLAEGGLRKLIKLHSSCDEDSEEDIPQIETTSKKIPELRHIPNGYEEFKDDSITKLATYNSPFIRLAGDTSDNESSEDEDEAISLDFGTIEGSPSLEDEIMPRKLHNLASNSVIKDGNKDSEDADAKFEFDFEVGEGLNSKEMQSLLD</sequence>
<dbReference type="Proteomes" id="UP000243052">
    <property type="component" value="Chromosome ii"/>
</dbReference>
<feature type="compositionally biased region" description="Polar residues" evidence="6">
    <location>
        <begin position="1"/>
        <end position="22"/>
    </location>
</feature>
<evidence type="ECO:0000256" key="1">
    <source>
        <dbReference type="ARBA" id="ARBA00004123"/>
    </source>
</evidence>
<dbReference type="GeneID" id="28722110"/>
<dbReference type="GO" id="GO:0005634">
    <property type="term" value="C:nucleus"/>
    <property type="evidence" value="ECO:0007669"/>
    <property type="project" value="UniProtKB-SubCell"/>
</dbReference>
<evidence type="ECO:0000256" key="6">
    <source>
        <dbReference type="SAM" id="MobiDB-lite"/>
    </source>
</evidence>
<keyword evidence="4" id="KW-0963">Cytoplasm</keyword>
<dbReference type="EMBL" id="CP014242">
    <property type="protein sequence ID" value="AMD18921.1"/>
    <property type="molecule type" value="Genomic_DNA"/>
</dbReference>
<protein>
    <submittedName>
        <fullName evidence="7">HBR020Cp</fullName>
    </submittedName>
</protein>
<dbReference type="OrthoDB" id="4065086at2759"/>
<gene>
    <name evidence="7" type="ORF">AW171_hschr2449</name>
</gene>
<keyword evidence="5" id="KW-0539">Nucleus</keyword>
<evidence type="ECO:0000256" key="2">
    <source>
        <dbReference type="ARBA" id="ARBA00004496"/>
    </source>
</evidence>
<dbReference type="Pfam" id="PF04856">
    <property type="entry name" value="Securin"/>
    <property type="match status" value="1"/>
</dbReference>
<dbReference type="AlphaFoldDB" id="A0A125RDY5"/>
<dbReference type="GO" id="GO:0005737">
    <property type="term" value="C:cytoplasm"/>
    <property type="evidence" value="ECO:0007669"/>
    <property type="project" value="UniProtKB-SubCell"/>
</dbReference>
<keyword evidence="8" id="KW-1185">Reference proteome</keyword>
<reference evidence="7 8" key="1">
    <citation type="submission" date="2016-01" db="EMBL/GenBank/DDBJ databases">
        <title>Genome sequence of the yeast Holleya sinecauda.</title>
        <authorList>
            <person name="Dietrich F.S."/>
        </authorList>
    </citation>
    <scope>NUCLEOTIDE SEQUENCE [LARGE SCALE GENOMIC DNA]</scope>
    <source>
        <strain evidence="7 8">ATCC 58844</strain>
    </source>
</reference>
<proteinExistence type="inferred from homology"/>
<evidence type="ECO:0000313" key="7">
    <source>
        <dbReference type="EMBL" id="AMD18921.1"/>
    </source>
</evidence>
<evidence type="ECO:0000256" key="4">
    <source>
        <dbReference type="ARBA" id="ARBA00022490"/>
    </source>
</evidence>
<feature type="region of interest" description="Disordered" evidence="6">
    <location>
        <begin position="1"/>
        <end position="58"/>
    </location>
</feature>
<dbReference type="RefSeq" id="XP_017985917.1">
    <property type="nucleotide sequence ID" value="XM_018130428.1"/>
</dbReference>
<evidence type="ECO:0000256" key="5">
    <source>
        <dbReference type="ARBA" id="ARBA00023242"/>
    </source>
</evidence>
<dbReference type="GO" id="GO:0051276">
    <property type="term" value="P:chromosome organization"/>
    <property type="evidence" value="ECO:0007669"/>
    <property type="project" value="InterPro"/>
</dbReference>
<comment type="subcellular location">
    <subcellularLocation>
        <location evidence="2">Cytoplasm</location>
    </subcellularLocation>
    <subcellularLocation>
        <location evidence="1">Nucleus</location>
    </subcellularLocation>
</comment>
<evidence type="ECO:0000313" key="8">
    <source>
        <dbReference type="Proteomes" id="UP000243052"/>
    </source>
</evidence>
<organism evidence="7 8">
    <name type="scientific">Eremothecium sinecaudum</name>
    <dbReference type="NCBI Taxonomy" id="45286"/>
    <lineage>
        <taxon>Eukaryota</taxon>
        <taxon>Fungi</taxon>
        <taxon>Dikarya</taxon>
        <taxon>Ascomycota</taxon>
        <taxon>Saccharomycotina</taxon>
        <taxon>Saccharomycetes</taxon>
        <taxon>Saccharomycetales</taxon>
        <taxon>Saccharomycetaceae</taxon>
        <taxon>Eremothecium</taxon>
    </lineage>
</organism>
<evidence type="ECO:0000256" key="3">
    <source>
        <dbReference type="ARBA" id="ARBA00009264"/>
    </source>
</evidence>
<comment type="similarity">
    <text evidence="3">Belongs to the securin family.</text>
</comment>
<name>A0A125RDY5_9SACH</name>
<accession>A0A125RDY5</accession>
<dbReference type="InterPro" id="IPR006940">
    <property type="entry name" value="Securin_separation_inhibitor"/>
</dbReference>